<feature type="region of interest" description="Disordered" evidence="1">
    <location>
        <begin position="692"/>
        <end position="731"/>
    </location>
</feature>
<dbReference type="AlphaFoldDB" id="A0A814XYQ3"/>
<feature type="region of interest" description="Disordered" evidence="1">
    <location>
        <begin position="268"/>
        <end position="290"/>
    </location>
</feature>
<organism evidence="2 3">
    <name type="scientific">Rotaria sordida</name>
    <dbReference type="NCBI Taxonomy" id="392033"/>
    <lineage>
        <taxon>Eukaryota</taxon>
        <taxon>Metazoa</taxon>
        <taxon>Spiralia</taxon>
        <taxon>Gnathifera</taxon>
        <taxon>Rotifera</taxon>
        <taxon>Eurotatoria</taxon>
        <taxon>Bdelloidea</taxon>
        <taxon>Philodinida</taxon>
        <taxon>Philodinidae</taxon>
        <taxon>Rotaria</taxon>
    </lineage>
</organism>
<feature type="region of interest" description="Disordered" evidence="1">
    <location>
        <begin position="226"/>
        <end position="248"/>
    </location>
</feature>
<feature type="region of interest" description="Disordered" evidence="1">
    <location>
        <begin position="1"/>
        <end position="99"/>
    </location>
</feature>
<feature type="compositionally biased region" description="Low complexity" evidence="1">
    <location>
        <begin position="382"/>
        <end position="399"/>
    </location>
</feature>
<keyword evidence="3" id="KW-1185">Reference proteome</keyword>
<feature type="region of interest" description="Disordered" evidence="1">
    <location>
        <begin position="341"/>
        <end position="484"/>
    </location>
</feature>
<feature type="region of interest" description="Disordered" evidence="1">
    <location>
        <begin position="556"/>
        <end position="605"/>
    </location>
</feature>
<feature type="compositionally biased region" description="Low complexity" evidence="1">
    <location>
        <begin position="227"/>
        <end position="240"/>
    </location>
</feature>
<feature type="compositionally biased region" description="Polar residues" evidence="1">
    <location>
        <begin position="16"/>
        <end position="35"/>
    </location>
</feature>
<evidence type="ECO:0000313" key="2">
    <source>
        <dbReference type="EMBL" id="CAF1222156.1"/>
    </source>
</evidence>
<feature type="region of interest" description="Disordered" evidence="1">
    <location>
        <begin position="499"/>
        <end position="523"/>
    </location>
</feature>
<feature type="compositionally biased region" description="Low complexity" evidence="1">
    <location>
        <begin position="80"/>
        <end position="89"/>
    </location>
</feature>
<feature type="compositionally biased region" description="Low complexity" evidence="1">
    <location>
        <begin position="349"/>
        <end position="360"/>
    </location>
</feature>
<evidence type="ECO:0000313" key="3">
    <source>
        <dbReference type="Proteomes" id="UP000663870"/>
    </source>
</evidence>
<feature type="compositionally biased region" description="Polar residues" evidence="1">
    <location>
        <begin position="700"/>
        <end position="722"/>
    </location>
</feature>
<feature type="compositionally biased region" description="Low complexity" evidence="1">
    <location>
        <begin position="580"/>
        <end position="598"/>
    </location>
</feature>
<gene>
    <name evidence="2" type="ORF">JXQ802_LOCUS25496</name>
</gene>
<feature type="region of interest" description="Disordered" evidence="1">
    <location>
        <begin position="189"/>
        <end position="211"/>
    </location>
</feature>
<feature type="region of interest" description="Disordered" evidence="1">
    <location>
        <begin position="116"/>
        <end position="165"/>
    </location>
</feature>
<feature type="compositionally biased region" description="Low complexity" evidence="1">
    <location>
        <begin position="452"/>
        <end position="473"/>
    </location>
</feature>
<name>A0A814XYQ3_9BILA</name>
<accession>A0A814XYQ3</accession>
<proteinExistence type="predicted"/>
<evidence type="ECO:0000256" key="1">
    <source>
        <dbReference type="SAM" id="MobiDB-lite"/>
    </source>
</evidence>
<protein>
    <submittedName>
        <fullName evidence="2">Uncharacterized protein</fullName>
    </submittedName>
</protein>
<comment type="caution">
    <text evidence="2">The sequence shown here is derived from an EMBL/GenBank/DDBJ whole genome shotgun (WGS) entry which is preliminary data.</text>
</comment>
<reference evidence="2" key="1">
    <citation type="submission" date="2021-02" db="EMBL/GenBank/DDBJ databases">
        <authorList>
            <person name="Nowell W R."/>
        </authorList>
    </citation>
    <scope>NUCLEOTIDE SEQUENCE</scope>
</reference>
<sequence>MRKKSTTLSPLKRPSTRSLSINKHQTSSSDKYTFQSDDDEDHNKKSTVFIRKNITPTPTPIKRSRGRPPKTPKIEDISKRISISSSNIESDSDIEENSLITKRKYSNKYSYEKPVTRRSSRLISQTNTPIISEKFSTPKKRGRKPKMLNINDNNNEQDKSKQQIETENIIPSQSIKRRYIKKKTLSTDTNPKIDLNEYDEDNNNNNNNNQKLSTIDEKDLMQFGSPQHQIQVQQQQQQQHQSDDDFSDDSVEFVWKGSSKMSIEILKRRIPKEEPRDSSSNQIDPTAQRKRAIIPRLTNFDALSGQPIDNTSISRKHDNIEQNLQKKSTSVITLNNVFQNDFVPSYNDTGTKMTTTTTTTTEDKPRPRIYAVKSTTMKSRPQQQQQQQQQQQHQQQQQQPEIKRPKWMNDQQEKSEEDDDDDNNNLPPAGEEPHDYDYIPKGQYMPKRPNYRGRGTYSGRRGTGMRGRPPGSRRQWHDDDDDDDYDQYEEINSRYGPRKQTTYRSTRPMYDMGGGVDDDDYDRNRRMSLTQSYRRNNIVRPPLSSMSGQRRIAINNGNHPIYKPYKSSSYRPTPATLGLSTSSRRTSSTSRSPVSTISKSHHHLSSTISKHYSDDDYYHQQTRPTTINNTKMNDTQLNDVSNQSQIFFVNMPQQEQKNQQQQVLSVLTSDQQQQVLPVTVVQQVKLPVDAPKQKKILPKPSSTNQQINTSNEQSSINNNKPFSWSRPPGRLQSNHNEQIINKNIGSTSINTDLDTMEAAHVLATAADVTMAADARRKAQQHDDDMTMMVDETPSNIAGEETIQCDDNTIKTINQQQQQLGTITANIIDENGVEHTVLLSTEEAQQLLGSQGAIIVDSDGQPISIQQAQPQTFVSPFALDQAQLQALLVQAGIDPNTPLTIEQVDPNQQQQIATLCTSPGGTQYTVFTQGSTQQQFILQTTNEPTLSSLPIQTQTIIPKEDISISPPTKRRAFAVKSTIRSETFDDLNERPRRKIFATKSTIPSMNDEIHDDQEGFIGTRAYHRNPGRK</sequence>
<feature type="compositionally biased region" description="Polar residues" evidence="1">
    <location>
        <begin position="121"/>
        <end position="130"/>
    </location>
</feature>
<feature type="compositionally biased region" description="Basic and acidic residues" evidence="1">
    <location>
        <begin position="268"/>
        <end position="277"/>
    </location>
</feature>
<dbReference type="Proteomes" id="UP000663870">
    <property type="component" value="Unassembled WGS sequence"/>
</dbReference>
<dbReference type="EMBL" id="CAJNOL010000862">
    <property type="protein sequence ID" value="CAF1222156.1"/>
    <property type="molecule type" value="Genomic_DNA"/>
</dbReference>
<feature type="compositionally biased region" description="Basic residues" evidence="1">
    <location>
        <begin position="137"/>
        <end position="146"/>
    </location>
</feature>